<dbReference type="EMBL" id="WSZK01000018">
    <property type="protein sequence ID" value="MWG35270.1"/>
    <property type="molecule type" value="Genomic_DNA"/>
</dbReference>
<dbReference type="AlphaFoldDB" id="A0A6B0GKX1"/>
<evidence type="ECO:0000313" key="2">
    <source>
        <dbReference type="Proteomes" id="UP000451471"/>
    </source>
</evidence>
<name>A0A6B0GKX1_9EURY</name>
<organism evidence="1 2">
    <name type="scientific">Halomarina oriensis</name>
    <dbReference type="NCBI Taxonomy" id="671145"/>
    <lineage>
        <taxon>Archaea</taxon>
        <taxon>Methanobacteriati</taxon>
        <taxon>Methanobacteriota</taxon>
        <taxon>Stenosarchaea group</taxon>
        <taxon>Halobacteria</taxon>
        <taxon>Halobacteriales</taxon>
        <taxon>Natronomonadaceae</taxon>
        <taxon>Halomarina</taxon>
    </lineage>
</organism>
<accession>A0A6B0GKX1</accession>
<protein>
    <submittedName>
        <fullName evidence="1">Uncharacterized protein</fullName>
    </submittedName>
</protein>
<dbReference type="Proteomes" id="UP000451471">
    <property type="component" value="Unassembled WGS sequence"/>
</dbReference>
<evidence type="ECO:0000313" key="1">
    <source>
        <dbReference type="EMBL" id="MWG35270.1"/>
    </source>
</evidence>
<reference evidence="1 2" key="1">
    <citation type="submission" date="2019-12" db="EMBL/GenBank/DDBJ databases">
        <title>Halocatena pleomorpha gen. nov. sp. nov., an extremely halophilic archaeon of family Halobacteriaceae isolated from saltpan soil.</title>
        <authorList>
            <person name="Pal Y."/>
            <person name="Verma A."/>
            <person name="Krishnamurthi S."/>
            <person name="Kumar P."/>
        </authorList>
    </citation>
    <scope>NUCLEOTIDE SEQUENCE [LARGE SCALE GENOMIC DNA]</scope>
    <source>
        <strain evidence="1 2">JCM 16495</strain>
    </source>
</reference>
<gene>
    <name evidence="1" type="ORF">GQS65_12360</name>
</gene>
<keyword evidence="2" id="KW-1185">Reference proteome</keyword>
<dbReference type="RefSeq" id="WP_158204950.1">
    <property type="nucleotide sequence ID" value="NZ_WSZK01000018.1"/>
</dbReference>
<comment type="caution">
    <text evidence="1">The sequence shown here is derived from an EMBL/GenBank/DDBJ whole genome shotgun (WGS) entry which is preliminary data.</text>
</comment>
<proteinExistence type="predicted"/>
<sequence>MGTILVGLFPTASALYGRLTGKPVPRWVVLVAPVSLSDSFVGDLSLRLRFDEGTRQRVRERMESAEGTH</sequence>